<sequence length="140" mass="15560">MDAVACTSQTGQNKFGQGFLDYLDSIIFASDDFVNVSVQTGNAILHIYFTSAPEKFSKVLLLSNLKSYTTETAYKYLKTCLVNKCNSLQLDRQKVVGVDMLLQSGLQNSFLFILNSLKFHVETHSDGTLFFGFSGFIVSL</sequence>
<dbReference type="EnsemblMetazoa" id="BGLB029542-RA">
    <property type="protein sequence ID" value="BGLB029542-PA"/>
    <property type="gene ID" value="BGLB029542"/>
</dbReference>
<organism evidence="1 2">
    <name type="scientific">Biomphalaria glabrata</name>
    <name type="common">Bloodfluke planorb</name>
    <name type="synonym">Freshwater snail</name>
    <dbReference type="NCBI Taxonomy" id="6526"/>
    <lineage>
        <taxon>Eukaryota</taxon>
        <taxon>Metazoa</taxon>
        <taxon>Spiralia</taxon>
        <taxon>Lophotrochozoa</taxon>
        <taxon>Mollusca</taxon>
        <taxon>Gastropoda</taxon>
        <taxon>Heterobranchia</taxon>
        <taxon>Euthyneura</taxon>
        <taxon>Panpulmonata</taxon>
        <taxon>Hygrophila</taxon>
        <taxon>Lymnaeoidea</taxon>
        <taxon>Planorbidae</taxon>
        <taxon>Biomphalaria</taxon>
    </lineage>
</organism>
<dbReference type="VEuPathDB" id="VectorBase:BGLB029542"/>
<reference evidence="1" key="1">
    <citation type="submission" date="2020-05" db="UniProtKB">
        <authorList>
            <consortium name="EnsemblMetazoa"/>
        </authorList>
    </citation>
    <scope>IDENTIFICATION</scope>
    <source>
        <strain evidence="1">BB02</strain>
    </source>
</reference>
<accession>A0A2C9LCM7</accession>
<name>A0A2C9LCM7_BIOGL</name>
<evidence type="ECO:0000313" key="2">
    <source>
        <dbReference type="Proteomes" id="UP000076420"/>
    </source>
</evidence>
<dbReference type="KEGG" id="bgt:106065983"/>
<dbReference type="VEuPathDB" id="VectorBase:BGLAX_050287"/>
<evidence type="ECO:0000313" key="1">
    <source>
        <dbReference type="EnsemblMetazoa" id="BGLB029542-PA"/>
    </source>
</evidence>
<dbReference type="AlphaFoldDB" id="A0A2C9LCM7"/>
<dbReference type="Proteomes" id="UP000076420">
    <property type="component" value="Unassembled WGS sequence"/>
</dbReference>
<proteinExistence type="predicted"/>
<protein>
    <submittedName>
        <fullName evidence="1">Uncharacterized protein</fullName>
    </submittedName>
</protein>
<gene>
    <name evidence="1" type="primary">106065983</name>
</gene>